<dbReference type="Pfam" id="PF13412">
    <property type="entry name" value="HTH_24"/>
    <property type="match status" value="1"/>
</dbReference>
<evidence type="ECO:0000313" key="3">
    <source>
        <dbReference type="EMBL" id="ADN35632.1"/>
    </source>
</evidence>
<dbReference type="PANTHER" id="PTHR36216">
    <property type="entry name" value="TRANSCRIPTIONAL REGULATOR, TRMB"/>
    <property type="match status" value="1"/>
</dbReference>
<dbReference type="AlphaFoldDB" id="E1RJB4"/>
<proteinExistence type="predicted"/>
<dbReference type="InterPro" id="IPR011991">
    <property type="entry name" value="ArsR-like_HTH"/>
</dbReference>
<dbReference type="InterPro" id="IPR036390">
    <property type="entry name" value="WH_DNA-bd_sf"/>
</dbReference>
<keyword evidence="1" id="KW-0812">Transmembrane</keyword>
<dbReference type="Proteomes" id="UP000006565">
    <property type="component" value="Chromosome"/>
</dbReference>
<dbReference type="KEGG" id="mpi:Mpet_0861"/>
<dbReference type="Gene3D" id="1.10.10.10">
    <property type="entry name" value="Winged helix-like DNA-binding domain superfamily/Winged helix DNA-binding domain"/>
    <property type="match status" value="2"/>
</dbReference>
<feature type="domain" description="HVO-0163 N-terminal HTH" evidence="2">
    <location>
        <begin position="117"/>
        <end position="184"/>
    </location>
</feature>
<dbReference type="InterPro" id="IPR056504">
    <property type="entry name" value="HTH_HVO_0163_N"/>
</dbReference>
<feature type="transmembrane region" description="Helical" evidence="1">
    <location>
        <begin position="87"/>
        <end position="109"/>
    </location>
</feature>
<dbReference type="HOGENOM" id="CLU_084118_0_1_2"/>
<keyword evidence="1" id="KW-1133">Transmembrane helix</keyword>
<dbReference type="OrthoDB" id="28610at2157"/>
<evidence type="ECO:0000259" key="2">
    <source>
        <dbReference type="Pfam" id="PF24266"/>
    </source>
</evidence>
<dbReference type="Pfam" id="PF24266">
    <property type="entry name" value="HTH_HVO_0163_N"/>
    <property type="match status" value="1"/>
</dbReference>
<gene>
    <name evidence="3" type="ordered locus">Mpet_0861</name>
</gene>
<organism evidence="3 4">
    <name type="scientific">Methanolacinia petrolearia (strain DSM 11571 / OCM 486 / SEBR 4847)</name>
    <name type="common">Methanoplanus petrolearius</name>
    <dbReference type="NCBI Taxonomy" id="679926"/>
    <lineage>
        <taxon>Archaea</taxon>
        <taxon>Methanobacteriati</taxon>
        <taxon>Methanobacteriota</taxon>
        <taxon>Stenosarchaea group</taxon>
        <taxon>Methanomicrobia</taxon>
        <taxon>Methanomicrobiales</taxon>
        <taxon>Methanomicrobiaceae</taxon>
        <taxon>Methanolacinia</taxon>
    </lineage>
</organism>
<name>E1RJB4_METP4</name>
<dbReference type="GeneID" id="25394978"/>
<evidence type="ECO:0000256" key="1">
    <source>
        <dbReference type="SAM" id="Phobius"/>
    </source>
</evidence>
<accession>E1RJB4</accession>
<evidence type="ECO:0000313" key="4">
    <source>
        <dbReference type="Proteomes" id="UP000006565"/>
    </source>
</evidence>
<dbReference type="STRING" id="679926.Mpet_0861"/>
<protein>
    <recommendedName>
        <fullName evidence="2">HVO-0163 N-terminal HTH domain-containing protein</fullName>
    </recommendedName>
</protein>
<dbReference type="eggNOG" id="arCOG02611">
    <property type="taxonomic scope" value="Archaea"/>
</dbReference>
<keyword evidence="1" id="KW-0472">Membrane</keyword>
<reference evidence="3 4" key="1">
    <citation type="journal article" date="2010" name="Stand. Genomic Sci.">
        <title>Complete genome sequence of Methanoplanus petrolearius type strain (SEBR 4847).</title>
        <authorList>
            <person name="Brambilla E."/>
            <person name="Djao O.D."/>
            <person name="Daligault H."/>
            <person name="Lapidus A."/>
            <person name="Lucas S."/>
            <person name="Hammon N."/>
            <person name="Nolan M."/>
            <person name="Tice H."/>
            <person name="Cheng J.F."/>
            <person name="Han C."/>
            <person name="Tapia R."/>
            <person name="Goodwin L."/>
            <person name="Pitluck S."/>
            <person name="Liolios K."/>
            <person name="Ivanova N."/>
            <person name="Mavromatis K."/>
            <person name="Mikhailova N."/>
            <person name="Pati A."/>
            <person name="Chen A."/>
            <person name="Palaniappan K."/>
            <person name="Land M."/>
            <person name="Hauser L."/>
            <person name="Chang Y.J."/>
            <person name="Jeffries C.D."/>
            <person name="Rohde M."/>
            <person name="Spring S."/>
            <person name="Sikorski J."/>
            <person name="Goker M."/>
            <person name="Woyke T."/>
            <person name="Bristow J."/>
            <person name="Eisen J.A."/>
            <person name="Markowitz V."/>
            <person name="Hugenholtz P."/>
            <person name="Kyrpides N.C."/>
            <person name="Klenk H.P."/>
        </authorList>
    </citation>
    <scope>NUCLEOTIDE SEQUENCE [LARGE SCALE GENOMIC DNA]</scope>
    <source>
        <strain evidence="4">DSM 11571 / OCM 486 / SEBR 4847</strain>
    </source>
</reference>
<dbReference type="EMBL" id="CP002117">
    <property type="protein sequence ID" value="ADN35632.1"/>
    <property type="molecule type" value="Genomic_DNA"/>
</dbReference>
<dbReference type="InterPro" id="IPR036388">
    <property type="entry name" value="WH-like_DNA-bd_sf"/>
</dbReference>
<dbReference type="CDD" id="cd00090">
    <property type="entry name" value="HTH_ARSR"/>
    <property type="match status" value="2"/>
</dbReference>
<dbReference type="SUPFAM" id="SSF46785">
    <property type="entry name" value="Winged helix' DNA-binding domain"/>
    <property type="match status" value="2"/>
</dbReference>
<dbReference type="PANTHER" id="PTHR36216:SF1">
    <property type="entry name" value="HTH ARSR-TYPE DOMAIN-CONTAINING PROTEIN"/>
    <property type="match status" value="1"/>
</dbReference>
<dbReference type="RefSeq" id="WP_013328810.1">
    <property type="nucleotide sequence ID" value="NC_014507.1"/>
</dbReference>
<keyword evidence="4" id="KW-1185">Reference proteome</keyword>
<sequence precursor="true">MVSLSKKNVNLIFVLTVLFGIFIAMPAAAWNDDIIETKKGYVVTSGYDHNISEGEVLETQQIDFWENSPQMIIFCLIYDNIPIVGEVFVILLFSAFTGLAYFFGIKLVNRKNVLDNKNRSMIYRKVEEKPGISFTEIVRELGITKTMAKYHLDRLLYYGLITSHSNNGRSGYFRNNDTYSDNEKMLYLLKKNPHDSKIIELVRNSPGITRKEIAGEINLSGPSITWHMERLENSGLIEVVRAGRITRYYIKAGYEILLQNEAKKINGGNLL</sequence>